<evidence type="ECO:0000313" key="3">
    <source>
        <dbReference type="Proteomes" id="UP000815677"/>
    </source>
</evidence>
<accession>A0ABQ0LTQ1</accession>
<dbReference type="Proteomes" id="UP000815677">
    <property type="component" value="Unassembled WGS sequence"/>
</dbReference>
<keyword evidence="3" id="KW-1185">Reference proteome</keyword>
<feature type="compositionally biased region" description="Polar residues" evidence="1">
    <location>
        <begin position="15"/>
        <end position="26"/>
    </location>
</feature>
<proteinExistence type="predicted"/>
<gene>
    <name evidence="2" type="ORF">MCHLO_11345</name>
</gene>
<feature type="region of interest" description="Disordered" evidence="1">
    <location>
        <begin position="1"/>
        <end position="33"/>
    </location>
</feature>
<sequence length="229" mass="25262">MRITRRGGDTLLLPSASNVSSELSTGGTRGYKPRKTRRFTPVLATGCADIYKHLYNELTFACLGLTDLFQRLSRGQGTFGVVEDGPVPPAGNILVNRTAHDAGGIVGHFAPQGDTVLEANLKQGRPGKQEGSNTDTRVRVLLTVHLSTAADYDKLIRLRRMTVADLCDRYYVSPEIKEVLDKHGVRNVRGLLEVSARELQGMGCTRDDMQEIKQALEQFFEENGLETRS</sequence>
<evidence type="ECO:0008006" key="4">
    <source>
        <dbReference type="Google" id="ProtNLM"/>
    </source>
</evidence>
<organism evidence="2 3">
    <name type="scientific">Mycena chlorophos</name>
    <name type="common">Agaric fungus</name>
    <name type="synonym">Agaricus chlorophos</name>
    <dbReference type="NCBI Taxonomy" id="658473"/>
    <lineage>
        <taxon>Eukaryota</taxon>
        <taxon>Fungi</taxon>
        <taxon>Dikarya</taxon>
        <taxon>Basidiomycota</taxon>
        <taxon>Agaricomycotina</taxon>
        <taxon>Agaricomycetes</taxon>
        <taxon>Agaricomycetidae</taxon>
        <taxon>Agaricales</taxon>
        <taxon>Marasmiineae</taxon>
        <taxon>Mycenaceae</taxon>
        <taxon>Mycena</taxon>
    </lineage>
</organism>
<protein>
    <recommendedName>
        <fullName evidence="4">RNA polymerase alpha subunit C-terminal domain-containing protein</fullName>
    </recommendedName>
</protein>
<reference evidence="2" key="1">
    <citation type="submission" date="2014-09" db="EMBL/GenBank/DDBJ databases">
        <title>Genome sequence of the luminous mushroom Mycena chlorophos for searching fungal bioluminescence genes.</title>
        <authorList>
            <person name="Tanaka Y."/>
            <person name="Kasuga D."/>
            <person name="Oba Y."/>
            <person name="Hase S."/>
            <person name="Sato K."/>
            <person name="Oba Y."/>
            <person name="Sakakibara Y."/>
        </authorList>
    </citation>
    <scope>NUCLEOTIDE SEQUENCE</scope>
</reference>
<evidence type="ECO:0000313" key="2">
    <source>
        <dbReference type="EMBL" id="GAT54494.1"/>
    </source>
</evidence>
<name>A0ABQ0LTQ1_MYCCL</name>
<dbReference type="EMBL" id="DF848680">
    <property type="protein sequence ID" value="GAT54494.1"/>
    <property type="molecule type" value="Genomic_DNA"/>
</dbReference>
<evidence type="ECO:0000256" key="1">
    <source>
        <dbReference type="SAM" id="MobiDB-lite"/>
    </source>
</evidence>